<dbReference type="RefSeq" id="WP_136078105.1">
    <property type="nucleotide sequence ID" value="NZ_CAAHFG010000001.1"/>
</dbReference>
<dbReference type="InterPro" id="IPR036280">
    <property type="entry name" value="Multihaem_cyt_sf"/>
</dbReference>
<dbReference type="Pfam" id="PF17957">
    <property type="entry name" value="Big_7"/>
    <property type="match status" value="1"/>
</dbReference>
<protein>
    <submittedName>
        <fullName evidence="1">Uncharacterized protein</fullName>
    </submittedName>
</protein>
<evidence type="ECO:0000313" key="1">
    <source>
        <dbReference type="EMBL" id="VGO12440.1"/>
    </source>
</evidence>
<dbReference type="Gene3D" id="1.10.1130.10">
    <property type="entry name" value="Flavocytochrome C3, Chain A"/>
    <property type="match status" value="1"/>
</dbReference>
<dbReference type="Proteomes" id="UP000366872">
    <property type="component" value="Unassembled WGS sequence"/>
</dbReference>
<gene>
    <name evidence="1" type="ORF">PDESU_00992</name>
</gene>
<keyword evidence="2" id="KW-1185">Reference proteome</keyword>
<accession>A0A6C2TXR0</accession>
<organism evidence="1 2">
    <name type="scientific">Pontiella desulfatans</name>
    <dbReference type="NCBI Taxonomy" id="2750659"/>
    <lineage>
        <taxon>Bacteria</taxon>
        <taxon>Pseudomonadati</taxon>
        <taxon>Kiritimatiellota</taxon>
        <taxon>Kiritimatiellia</taxon>
        <taxon>Kiritimatiellales</taxon>
        <taxon>Pontiellaceae</taxon>
        <taxon>Pontiella</taxon>
    </lineage>
</organism>
<proteinExistence type="predicted"/>
<dbReference type="EMBL" id="CAAHFG010000001">
    <property type="protein sequence ID" value="VGO12440.1"/>
    <property type="molecule type" value="Genomic_DNA"/>
</dbReference>
<dbReference type="InterPro" id="IPR013783">
    <property type="entry name" value="Ig-like_fold"/>
</dbReference>
<sequence length="899" mass="97617">MNTHRSRLGLLNGILVLGLAASLQAKPEFWETVFLTAYPELHDTPVNLLSSVETSENALKPNHCGICHLDFRGGGQRNGFGSLFHEYVKKNDVDVAFTKAIYDPDNKGSTDPDSDGATSADELFDTTTYSNTPTLPGWSAGNINQSSQWNKNNEFPGFNAEVSAYLTPISGPVTDTDPPVITITSPNGGETATGNNSFPITWTATDASGIAGINLYISLDNGATYKPLALNLPDSSSFTWFVENRPSSDCRIMVEATDTLLNQTNKTSASTFTIVSPAGGLAPTTLRDFDQPGSQPLVDSGQVLGQPGSCAGCHGNYDEAHEPFFNWLGSMMAHASHDPIFQANMVIANQDAPDSGDLCLRCHNSRGWLDGRSVPTDGSQMTTLDDIGVACDLCHRMVDPLNHPGAPGIDTSILASLDAVPTSPGTGRYVIDPESNRRGPFDDTISPHQDLFSPFHRSSALCGTCHDVSNPAFQRDGTNPEYLPNDFDAAATNFSPEVLAPVERTYSEWLHSAYNTTNGVYAPQFAGFKADGMVASCQDCHMPDTLGHGANTNLYPVALRPDMPLHDMTGGSSWLLKVMPTVTNFPYAAGTPEATALTNGAERADYMLRKAARMSAEQVGDDLNVMVVNDTGHKLPTGYPEGRRMWINLRFYDAGTNLLAEHGGYDYGSGLLTNNTTVYEVHPGIGTNLAATLNSLNPGLNIEPGPSFHFVLNNQIFEDNRIPPRGFINSEFDTFGGAPVGHHYDDGQYWDNSLYPIPEGAVSAHARLYYQSTSKEFMEFLRDENTTDNTGTNVYNLWLANDKCPPVLMTEAFWPENFTIDSIGPVDGNNMGISFNSISGYTYWVEFTDSLASNTVWKPFASNSWFEVYGSPSIVTDDYSSATSGGAPTNGHRFYRIRR</sequence>
<name>A0A6C2TXR0_PONDE</name>
<dbReference type="Gene3D" id="2.60.40.10">
    <property type="entry name" value="Immunoglobulins"/>
    <property type="match status" value="1"/>
</dbReference>
<reference evidence="1 2" key="1">
    <citation type="submission" date="2019-04" db="EMBL/GenBank/DDBJ databases">
        <authorList>
            <person name="Van Vliet M D."/>
        </authorList>
    </citation>
    <scope>NUCLEOTIDE SEQUENCE [LARGE SCALE GENOMIC DNA]</scope>
    <source>
        <strain evidence="1 2">F1</strain>
    </source>
</reference>
<dbReference type="SUPFAM" id="SSF48695">
    <property type="entry name" value="Multiheme cytochromes"/>
    <property type="match status" value="1"/>
</dbReference>
<evidence type="ECO:0000313" key="2">
    <source>
        <dbReference type="Proteomes" id="UP000366872"/>
    </source>
</evidence>
<dbReference type="AlphaFoldDB" id="A0A6C2TXR0"/>